<dbReference type="Proteomes" id="UP000199199">
    <property type="component" value="Unassembled WGS sequence"/>
</dbReference>
<dbReference type="Pfam" id="PF04138">
    <property type="entry name" value="GtrA_DPMS_TM"/>
    <property type="match status" value="1"/>
</dbReference>
<feature type="transmembrane region" description="Helical" evidence="6">
    <location>
        <begin position="80"/>
        <end position="101"/>
    </location>
</feature>
<keyword evidence="4 6" id="KW-1133">Transmembrane helix</keyword>
<evidence type="ECO:0000256" key="3">
    <source>
        <dbReference type="ARBA" id="ARBA00022692"/>
    </source>
</evidence>
<dbReference type="InterPro" id="IPR007267">
    <property type="entry name" value="GtrA_DPMS_TM"/>
</dbReference>
<feature type="transmembrane region" description="Helical" evidence="6">
    <location>
        <begin position="107"/>
        <end position="127"/>
    </location>
</feature>
<evidence type="ECO:0000256" key="1">
    <source>
        <dbReference type="ARBA" id="ARBA00004141"/>
    </source>
</evidence>
<protein>
    <submittedName>
        <fullName evidence="8">Putative flippase GtrA (Transmembrane translocase of bactoprenol-linked glucose)</fullName>
    </submittedName>
</protein>
<evidence type="ECO:0000256" key="5">
    <source>
        <dbReference type="ARBA" id="ARBA00023136"/>
    </source>
</evidence>
<evidence type="ECO:0000259" key="7">
    <source>
        <dbReference type="Pfam" id="PF04138"/>
    </source>
</evidence>
<proteinExistence type="inferred from homology"/>
<comment type="similarity">
    <text evidence="2">Belongs to the GtrA family.</text>
</comment>
<evidence type="ECO:0000256" key="2">
    <source>
        <dbReference type="ARBA" id="ARBA00009399"/>
    </source>
</evidence>
<gene>
    <name evidence="8" type="ORF">SAMN04488556_2335</name>
</gene>
<keyword evidence="9" id="KW-1185">Reference proteome</keyword>
<evidence type="ECO:0000313" key="9">
    <source>
        <dbReference type="Proteomes" id="UP000199199"/>
    </source>
</evidence>
<evidence type="ECO:0000256" key="4">
    <source>
        <dbReference type="ARBA" id="ARBA00022989"/>
    </source>
</evidence>
<feature type="transmembrane region" description="Helical" evidence="6">
    <location>
        <begin position="46"/>
        <end position="68"/>
    </location>
</feature>
<keyword evidence="3 6" id="KW-0812">Transmembrane</keyword>
<comment type="subcellular location">
    <subcellularLocation>
        <location evidence="1">Membrane</location>
        <topology evidence="1">Multi-pass membrane protein</topology>
    </subcellularLocation>
</comment>
<dbReference type="AlphaFoldDB" id="A0A1I6RZL6"/>
<dbReference type="GO" id="GO:0005886">
    <property type="term" value="C:plasma membrane"/>
    <property type="evidence" value="ECO:0007669"/>
    <property type="project" value="TreeGrafter"/>
</dbReference>
<evidence type="ECO:0000256" key="6">
    <source>
        <dbReference type="SAM" id="Phobius"/>
    </source>
</evidence>
<dbReference type="GO" id="GO:0000271">
    <property type="term" value="P:polysaccharide biosynthetic process"/>
    <property type="evidence" value="ECO:0007669"/>
    <property type="project" value="InterPro"/>
</dbReference>
<organism evidence="8 9">
    <name type="scientific">Halostagnicola kamekurae</name>
    <dbReference type="NCBI Taxonomy" id="619731"/>
    <lineage>
        <taxon>Archaea</taxon>
        <taxon>Methanobacteriati</taxon>
        <taxon>Methanobacteriota</taxon>
        <taxon>Stenosarchaea group</taxon>
        <taxon>Halobacteria</taxon>
        <taxon>Halobacteriales</taxon>
        <taxon>Natrialbaceae</taxon>
        <taxon>Halostagnicola</taxon>
    </lineage>
</organism>
<dbReference type="PANTHER" id="PTHR38459:SF1">
    <property type="entry name" value="PROPHAGE BACTOPRENOL-LINKED GLUCOSE TRANSLOCASE HOMOLOG"/>
    <property type="match status" value="1"/>
</dbReference>
<dbReference type="InterPro" id="IPR051401">
    <property type="entry name" value="GtrA_CellWall_Glycosyl"/>
</dbReference>
<feature type="domain" description="GtrA/DPMS transmembrane" evidence="7">
    <location>
        <begin position="14"/>
        <end position="133"/>
    </location>
</feature>
<name>A0A1I6RZL6_9EURY</name>
<feature type="transmembrane region" description="Helical" evidence="6">
    <location>
        <begin position="12"/>
        <end position="34"/>
    </location>
</feature>
<accession>A0A1I6RZL6</accession>
<dbReference type="PANTHER" id="PTHR38459">
    <property type="entry name" value="PROPHAGE BACTOPRENOL-LINKED GLUCOSE TRANSLOCASE HOMOLOG"/>
    <property type="match status" value="1"/>
</dbReference>
<sequence>MRLAALRSRALFVQFAGVGLVGTAVDSAVFYGLVSQTALGLVASKAVAWTLAIGAIFAINEWWTFAAYGKTGSRAFLRRLLTSYLVRSAGFLVTLAVLAVLVRWFDVWFVIANLIGIGVGFFVNYICESIYTWRVHQN</sequence>
<keyword evidence="5 6" id="KW-0472">Membrane</keyword>
<evidence type="ECO:0000313" key="8">
    <source>
        <dbReference type="EMBL" id="SFS70114.1"/>
    </source>
</evidence>
<reference evidence="9" key="1">
    <citation type="submission" date="2016-10" db="EMBL/GenBank/DDBJ databases">
        <authorList>
            <person name="Varghese N."/>
            <person name="Submissions S."/>
        </authorList>
    </citation>
    <scope>NUCLEOTIDE SEQUENCE [LARGE SCALE GENOMIC DNA]</scope>
    <source>
        <strain evidence="9">DSM 22427</strain>
    </source>
</reference>
<dbReference type="EMBL" id="FOZS01000002">
    <property type="protein sequence ID" value="SFS70114.1"/>
    <property type="molecule type" value="Genomic_DNA"/>
</dbReference>